<protein>
    <submittedName>
        <fullName evidence="1">Uncharacterized protein</fullName>
    </submittedName>
</protein>
<comment type="caution">
    <text evidence="1">The sequence shown here is derived from an EMBL/GenBank/DDBJ whole genome shotgun (WGS) entry which is preliminary data.</text>
</comment>
<reference evidence="1" key="1">
    <citation type="journal article" date="2019" name="Sci. Rep.">
        <title>Draft genome of Tanacetum cinerariifolium, the natural source of mosquito coil.</title>
        <authorList>
            <person name="Yamashiro T."/>
            <person name="Shiraishi A."/>
            <person name="Satake H."/>
            <person name="Nakayama K."/>
        </authorList>
    </citation>
    <scope>NUCLEOTIDE SEQUENCE</scope>
</reference>
<accession>A0A6L2MVT5</accession>
<dbReference type="EMBL" id="BKCJ010007452">
    <property type="protein sequence ID" value="GEU77337.1"/>
    <property type="molecule type" value="Genomic_DNA"/>
</dbReference>
<organism evidence="1">
    <name type="scientific">Tanacetum cinerariifolium</name>
    <name type="common">Dalmatian daisy</name>
    <name type="synonym">Chrysanthemum cinerariifolium</name>
    <dbReference type="NCBI Taxonomy" id="118510"/>
    <lineage>
        <taxon>Eukaryota</taxon>
        <taxon>Viridiplantae</taxon>
        <taxon>Streptophyta</taxon>
        <taxon>Embryophyta</taxon>
        <taxon>Tracheophyta</taxon>
        <taxon>Spermatophyta</taxon>
        <taxon>Magnoliopsida</taxon>
        <taxon>eudicotyledons</taxon>
        <taxon>Gunneridae</taxon>
        <taxon>Pentapetalae</taxon>
        <taxon>asterids</taxon>
        <taxon>campanulids</taxon>
        <taxon>Asterales</taxon>
        <taxon>Asteraceae</taxon>
        <taxon>Asteroideae</taxon>
        <taxon>Anthemideae</taxon>
        <taxon>Anthemidinae</taxon>
        <taxon>Tanacetum</taxon>
    </lineage>
</organism>
<sequence length="289" mass="32495">MRRVRKGFSGMETPLFSTMVIHDQEEIGTSVCLPSDNVANKDVYKELDDSLVRVATTASSLKAKQDSGGGPRHQETIGDTIAQTRSKRVSKFSNDLMFARINTPQSDEDSLKLNELMELCTKLKNRDIDLENTKTTQALEIDSLKKRVKKLERRKRSRTHGLKRLYKVDLTARVDSFDDEQSLSDEDASKQGRKIDDIDVDEGIILVDEIVENQERFNDEEMFDAGVLDDEELFAKQEGAVKDLTVNEVTLAQALTALKSTKPKAKRIVFREPGKSTTTTTTIPIPSNI</sequence>
<dbReference type="AlphaFoldDB" id="A0A6L2MVT5"/>
<evidence type="ECO:0000313" key="1">
    <source>
        <dbReference type="EMBL" id="GEU77337.1"/>
    </source>
</evidence>
<name>A0A6L2MVT5_TANCI</name>
<proteinExistence type="predicted"/>
<gene>
    <name evidence="1" type="ORF">Tci_049315</name>
</gene>